<evidence type="ECO:0008006" key="4">
    <source>
        <dbReference type="Google" id="ProtNLM"/>
    </source>
</evidence>
<proteinExistence type="predicted"/>
<sequence>MAENLEKKNPETGDEDDEQEFEVVEMEDQGGETEEFVIISRFPAEGHTYAVMTLLEDFDNLNNMTEEEFDQYYGEESIFFVMRQDEESAFSELDEDEFTKIESILNEHLATLGED</sequence>
<keyword evidence="3" id="KW-1185">Reference proteome</keyword>
<dbReference type="KEGG" id="scor:J3U87_09805"/>
<evidence type="ECO:0000256" key="1">
    <source>
        <dbReference type="SAM" id="MobiDB-lite"/>
    </source>
</evidence>
<evidence type="ECO:0000313" key="2">
    <source>
        <dbReference type="EMBL" id="QTD52759.1"/>
    </source>
</evidence>
<protein>
    <recommendedName>
        <fullName evidence="4">DUF1292 domain-containing protein</fullName>
    </recommendedName>
</protein>
<dbReference type="RefSeq" id="WP_237382861.1">
    <property type="nucleotide sequence ID" value="NZ_CP071793.1"/>
</dbReference>
<feature type="compositionally biased region" description="Basic and acidic residues" evidence="1">
    <location>
        <begin position="1"/>
        <end position="11"/>
    </location>
</feature>
<feature type="region of interest" description="Disordered" evidence="1">
    <location>
        <begin position="1"/>
        <end position="32"/>
    </location>
</feature>
<organism evidence="2 3">
    <name type="scientific">Sulfidibacter corallicola</name>
    <dbReference type="NCBI Taxonomy" id="2818388"/>
    <lineage>
        <taxon>Bacteria</taxon>
        <taxon>Pseudomonadati</taxon>
        <taxon>Acidobacteriota</taxon>
        <taxon>Holophagae</taxon>
        <taxon>Acanthopleuribacterales</taxon>
        <taxon>Acanthopleuribacteraceae</taxon>
        <taxon>Sulfidibacter</taxon>
    </lineage>
</organism>
<dbReference type="AlphaFoldDB" id="A0A8A4TS06"/>
<feature type="compositionally biased region" description="Acidic residues" evidence="1">
    <location>
        <begin position="12"/>
        <end position="32"/>
    </location>
</feature>
<name>A0A8A4TS06_SULCO</name>
<dbReference type="EMBL" id="CP071793">
    <property type="protein sequence ID" value="QTD52759.1"/>
    <property type="molecule type" value="Genomic_DNA"/>
</dbReference>
<dbReference type="Proteomes" id="UP000663929">
    <property type="component" value="Chromosome"/>
</dbReference>
<accession>A0A8A4TS06</accession>
<gene>
    <name evidence="2" type="ORF">J3U87_09805</name>
</gene>
<reference evidence="2" key="1">
    <citation type="submission" date="2021-03" db="EMBL/GenBank/DDBJ databases">
        <title>Acanthopleuribacteraceae sp. M133.</title>
        <authorList>
            <person name="Wang G."/>
        </authorList>
    </citation>
    <scope>NUCLEOTIDE SEQUENCE</scope>
    <source>
        <strain evidence="2">M133</strain>
    </source>
</reference>
<evidence type="ECO:0000313" key="3">
    <source>
        <dbReference type="Proteomes" id="UP000663929"/>
    </source>
</evidence>